<reference evidence="10" key="1">
    <citation type="submission" date="2022-01" db="EMBL/GenBank/DDBJ databases">
        <authorList>
            <person name="King R."/>
        </authorList>
    </citation>
    <scope>NUCLEOTIDE SEQUENCE</scope>
</reference>
<dbReference type="PANTHER" id="PTHR12560">
    <property type="entry name" value="LONGEVITY ASSURANCE FACTOR 1 LAG1"/>
    <property type="match status" value="1"/>
</dbReference>
<keyword evidence="11" id="KW-1185">Reference proteome</keyword>
<dbReference type="OrthoDB" id="537032at2759"/>
<dbReference type="EMBL" id="OU900095">
    <property type="protein sequence ID" value="CAG9858435.1"/>
    <property type="molecule type" value="Genomic_DNA"/>
</dbReference>
<dbReference type="Proteomes" id="UP001153712">
    <property type="component" value="Chromosome 2"/>
</dbReference>
<dbReference type="GO" id="GO:0050291">
    <property type="term" value="F:sphingosine N-acyltransferase activity"/>
    <property type="evidence" value="ECO:0007669"/>
    <property type="project" value="InterPro"/>
</dbReference>
<dbReference type="Pfam" id="PF03798">
    <property type="entry name" value="TRAM_LAG1_CLN8"/>
    <property type="match status" value="1"/>
</dbReference>
<dbReference type="GO" id="GO:0016020">
    <property type="term" value="C:membrane"/>
    <property type="evidence" value="ECO:0007669"/>
    <property type="project" value="UniProtKB-SubCell"/>
</dbReference>
<dbReference type="InterPro" id="IPR006634">
    <property type="entry name" value="TLC-dom"/>
</dbReference>
<protein>
    <recommendedName>
        <fullName evidence="9">TLC domain-containing protein</fullName>
    </recommendedName>
</protein>
<feature type="transmembrane region" description="Helical" evidence="8">
    <location>
        <begin position="268"/>
        <end position="288"/>
    </location>
</feature>
<dbReference type="GO" id="GO:0046513">
    <property type="term" value="P:ceramide biosynthetic process"/>
    <property type="evidence" value="ECO:0007669"/>
    <property type="project" value="InterPro"/>
</dbReference>
<dbReference type="PANTHER" id="PTHR12560:SF0">
    <property type="entry name" value="LD18904P"/>
    <property type="match status" value="1"/>
</dbReference>
<evidence type="ECO:0000313" key="10">
    <source>
        <dbReference type="EMBL" id="CAG9858435.1"/>
    </source>
</evidence>
<feature type="domain" description="TLC" evidence="9">
    <location>
        <begin position="100"/>
        <end position="299"/>
    </location>
</feature>
<feature type="transmembrane region" description="Helical" evidence="8">
    <location>
        <begin position="105"/>
        <end position="125"/>
    </location>
</feature>
<evidence type="ECO:0000313" key="11">
    <source>
        <dbReference type="Proteomes" id="UP001153712"/>
    </source>
</evidence>
<evidence type="ECO:0000256" key="3">
    <source>
        <dbReference type="ARBA" id="ARBA00004991"/>
    </source>
</evidence>
<evidence type="ECO:0000256" key="2">
    <source>
        <dbReference type="ARBA" id="ARBA00004760"/>
    </source>
</evidence>
<organism evidence="10 11">
    <name type="scientific">Phyllotreta striolata</name>
    <name type="common">Striped flea beetle</name>
    <name type="synonym">Crioceris striolata</name>
    <dbReference type="NCBI Taxonomy" id="444603"/>
    <lineage>
        <taxon>Eukaryota</taxon>
        <taxon>Metazoa</taxon>
        <taxon>Ecdysozoa</taxon>
        <taxon>Arthropoda</taxon>
        <taxon>Hexapoda</taxon>
        <taxon>Insecta</taxon>
        <taxon>Pterygota</taxon>
        <taxon>Neoptera</taxon>
        <taxon>Endopterygota</taxon>
        <taxon>Coleoptera</taxon>
        <taxon>Polyphaga</taxon>
        <taxon>Cucujiformia</taxon>
        <taxon>Chrysomeloidea</taxon>
        <taxon>Chrysomelidae</taxon>
        <taxon>Galerucinae</taxon>
        <taxon>Alticini</taxon>
        <taxon>Phyllotreta</taxon>
    </lineage>
</organism>
<evidence type="ECO:0000256" key="4">
    <source>
        <dbReference type="ARBA" id="ARBA00022692"/>
    </source>
</evidence>
<comment type="pathway">
    <text evidence="3">Sphingolipid metabolism.</text>
</comment>
<evidence type="ECO:0000256" key="1">
    <source>
        <dbReference type="ARBA" id="ARBA00004141"/>
    </source>
</evidence>
<feature type="transmembrane region" description="Helical" evidence="8">
    <location>
        <begin position="145"/>
        <end position="164"/>
    </location>
</feature>
<evidence type="ECO:0000256" key="8">
    <source>
        <dbReference type="SAM" id="Phobius"/>
    </source>
</evidence>
<comment type="subcellular location">
    <subcellularLocation>
        <location evidence="1">Membrane</location>
        <topology evidence="1">Multi-pass membrane protein</topology>
    </subcellularLocation>
</comment>
<evidence type="ECO:0000259" key="9">
    <source>
        <dbReference type="PROSITE" id="PS50922"/>
    </source>
</evidence>
<keyword evidence="6 7" id="KW-0472">Membrane</keyword>
<dbReference type="AlphaFoldDB" id="A0A9N9TQF8"/>
<sequence>MDSSSFLSHRIFYPIPFALCLLIIRHFLERYCFDPIGIALGINPPKVISRKDNPRLVGKIKQTDLLSPHQARSLNDYLIFFNNCLKYNSLEKHKISRFSKSCWHFSYYLVEFIHGVIILWGQPWFEDLKECWIGHPHHKITASLWIYYMINLTYYWSLLIHLFVNERRKDFLENAVHHTIAMLLIYISFVLKFHRIGTITIVVLFVSDIFLEMAKILKYLNKELPCTVCFGIFTIVWTVSRLIIYPSWVLKQTLIVGPSEYIKKVTLSMYLMNTLLCLVGLLSIFWTIQIYKVVWKVLNGQELQDERSDSESE</sequence>
<feature type="transmembrane region" description="Helical" evidence="8">
    <location>
        <begin position="226"/>
        <end position="248"/>
    </location>
</feature>
<comment type="pathway">
    <text evidence="2">Lipid metabolism; sphingolipid metabolism.</text>
</comment>
<keyword evidence="5 8" id="KW-1133">Transmembrane helix</keyword>
<name>A0A9N9TQF8_PHYSR</name>
<gene>
    <name evidence="10" type="ORF">PHYEVI_LOCUS4824</name>
</gene>
<dbReference type="SMART" id="SM00724">
    <property type="entry name" value="TLC"/>
    <property type="match status" value="1"/>
</dbReference>
<keyword evidence="4 7" id="KW-0812">Transmembrane</keyword>
<accession>A0A9N9TQF8</accession>
<feature type="transmembrane region" description="Helical" evidence="8">
    <location>
        <begin position="196"/>
        <end position="214"/>
    </location>
</feature>
<evidence type="ECO:0000256" key="7">
    <source>
        <dbReference type="PROSITE-ProRule" id="PRU00205"/>
    </source>
</evidence>
<dbReference type="PROSITE" id="PS50922">
    <property type="entry name" value="TLC"/>
    <property type="match status" value="1"/>
</dbReference>
<evidence type="ECO:0000256" key="5">
    <source>
        <dbReference type="ARBA" id="ARBA00022989"/>
    </source>
</evidence>
<feature type="transmembrane region" description="Helical" evidence="8">
    <location>
        <begin position="12"/>
        <end position="28"/>
    </location>
</feature>
<evidence type="ECO:0000256" key="6">
    <source>
        <dbReference type="ARBA" id="ARBA00023136"/>
    </source>
</evidence>
<dbReference type="InterPro" id="IPR016439">
    <property type="entry name" value="Lag1/Lac1-like"/>
</dbReference>
<proteinExistence type="predicted"/>